<dbReference type="CDD" id="cd10451">
    <property type="entry name" value="GIY-YIG_LuxR_like"/>
    <property type="match status" value="1"/>
</dbReference>
<evidence type="ECO:0000313" key="2">
    <source>
        <dbReference type="EMBL" id="STX10383.1"/>
    </source>
</evidence>
<reference evidence="2 4" key="1">
    <citation type="submission" date="2018-06" db="EMBL/GenBank/DDBJ databases">
        <authorList>
            <consortium name="Pathogen Informatics"/>
            <person name="Doyle S."/>
        </authorList>
    </citation>
    <scope>NUCLEOTIDE SEQUENCE [LARGE SCALE GENOMIC DNA]</scope>
    <source>
        <strain evidence="2 4">NCTC10597</strain>
    </source>
</reference>
<reference evidence="3 5" key="2">
    <citation type="submission" date="2019-03" db="EMBL/GenBank/DDBJ databases">
        <title>Genomic Encyclopedia of Type Strains, Phase IV (KMG-IV): sequencing the most valuable type-strain genomes for metagenomic binning, comparative biology and taxonomic classification.</title>
        <authorList>
            <person name="Goeker M."/>
        </authorList>
    </citation>
    <scope>NUCLEOTIDE SEQUENCE [LARGE SCALE GENOMIC DNA]</scope>
    <source>
        <strain evidence="3 5">DSM 20580</strain>
    </source>
</reference>
<dbReference type="EMBL" id="SNZG01000036">
    <property type="protein sequence ID" value="TDR34729.1"/>
    <property type="molecule type" value="Genomic_DNA"/>
</dbReference>
<gene>
    <name evidence="3" type="ORF">DFR61_13613</name>
    <name evidence="2" type="ORF">NCTC10597_02106</name>
</gene>
<evidence type="ECO:0000313" key="3">
    <source>
        <dbReference type="EMBL" id="TDR34729.1"/>
    </source>
</evidence>
<keyword evidence="2" id="KW-0255">Endonuclease</keyword>
<dbReference type="RefSeq" id="WP_109350492.1">
    <property type="nucleotide sequence ID" value="NZ_BJUE01000087.1"/>
</dbReference>
<protein>
    <submittedName>
        <fullName evidence="3">GIY-YIG catalytic domain-containing protein</fullName>
    </submittedName>
    <submittedName>
        <fullName evidence="2">Group I intron endonuclease</fullName>
    </submittedName>
</protein>
<dbReference type="EMBL" id="UGNP01000001">
    <property type="protein sequence ID" value="STX10383.1"/>
    <property type="molecule type" value="Genomic_DNA"/>
</dbReference>
<accession>A0A2U3AAD5</accession>
<evidence type="ECO:0000259" key="1">
    <source>
        <dbReference type="Pfam" id="PF01541"/>
    </source>
</evidence>
<keyword evidence="2" id="KW-0378">Hydrolase</keyword>
<sequence length="110" mass="12943">MDHRKELKEQYKEIKIEAGIYTITNTQSGDVYVGELNNLKRLNGIQFQLKTNTHNIKKLQADWNELGEGGFKFEVIEVIKQPETGYFDMKKELEKRQLHWIEQLSPAYNA</sequence>
<dbReference type="InterPro" id="IPR000305">
    <property type="entry name" value="GIY-YIG_endonuc"/>
</dbReference>
<dbReference type="InterPro" id="IPR035901">
    <property type="entry name" value="GIY-YIG_endonuc_sf"/>
</dbReference>
<dbReference type="OrthoDB" id="9134286at2"/>
<dbReference type="Proteomes" id="UP000254330">
    <property type="component" value="Unassembled WGS sequence"/>
</dbReference>
<evidence type="ECO:0000313" key="4">
    <source>
        <dbReference type="Proteomes" id="UP000254330"/>
    </source>
</evidence>
<dbReference type="SUPFAM" id="SSF82771">
    <property type="entry name" value="GIY-YIG endonuclease"/>
    <property type="match status" value="1"/>
</dbReference>
<organism evidence="2 4">
    <name type="scientific">Kurthia zopfii</name>
    <dbReference type="NCBI Taxonomy" id="1650"/>
    <lineage>
        <taxon>Bacteria</taxon>
        <taxon>Bacillati</taxon>
        <taxon>Bacillota</taxon>
        <taxon>Bacilli</taxon>
        <taxon>Bacillales</taxon>
        <taxon>Caryophanaceae</taxon>
        <taxon>Kurthia</taxon>
    </lineage>
</organism>
<name>A0A2U3AAD5_9BACL</name>
<evidence type="ECO:0000313" key="5">
    <source>
        <dbReference type="Proteomes" id="UP000294641"/>
    </source>
</evidence>
<keyword evidence="5" id="KW-1185">Reference proteome</keyword>
<dbReference type="Proteomes" id="UP000294641">
    <property type="component" value="Unassembled WGS sequence"/>
</dbReference>
<feature type="domain" description="GIY-YIG" evidence="1">
    <location>
        <begin position="18"/>
        <end position="104"/>
    </location>
</feature>
<dbReference type="GO" id="GO:0004519">
    <property type="term" value="F:endonuclease activity"/>
    <property type="evidence" value="ECO:0007669"/>
    <property type="project" value="UniProtKB-KW"/>
</dbReference>
<dbReference type="Pfam" id="PF01541">
    <property type="entry name" value="GIY-YIG"/>
    <property type="match status" value="1"/>
</dbReference>
<keyword evidence="2" id="KW-0540">Nuclease</keyword>
<comment type="caution">
    <text evidence="2">The sequence shown here is derived from an EMBL/GenBank/DDBJ whole genome shotgun (WGS) entry which is preliminary data.</text>
</comment>
<proteinExistence type="predicted"/>
<dbReference type="Gene3D" id="3.40.1440.10">
    <property type="entry name" value="GIY-YIG endonuclease"/>
    <property type="match status" value="1"/>
</dbReference>
<dbReference type="AlphaFoldDB" id="A0A2U3AAD5"/>